<organism evidence="3">
    <name type="scientific">uncultured organism</name>
    <dbReference type="NCBI Taxonomy" id="155900"/>
    <lineage>
        <taxon>unclassified sequences</taxon>
        <taxon>environmental samples</taxon>
    </lineage>
</organism>
<feature type="compositionally biased region" description="Polar residues" evidence="1">
    <location>
        <begin position="198"/>
        <end position="207"/>
    </location>
</feature>
<keyword evidence="2" id="KW-0472">Membrane</keyword>
<evidence type="ECO:0000256" key="1">
    <source>
        <dbReference type="SAM" id="MobiDB-lite"/>
    </source>
</evidence>
<feature type="compositionally biased region" description="Basic and acidic residues" evidence="1">
    <location>
        <begin position="173"/>
        <end position="197"/>
    </location>
</feature>
<proteinExistence type="predicted"/>
<keyword evidence="2" id="KW-0812">Transmembrane</keyword>
<feature type="transmembrane region" description="Helical" evidence="2">
    <location>
        <begin position="71"/>
        <end position="89"/>
    </location>
</feature>
<evidence type="ECO:0000256" key="2">
    <source>
        <dbReference type="SAM" id="Phobius"/>
    </source>
</evidence>
<sequence length="207" mass="22359">MVGDTPRGAIDKPAHGYAIHHDRPRLRLTRHRLRPGNVLPLRIQQGRAETDRALHGRHVPGRTGNRTPGPAVAIIVALAVAVIAAIVVPVIPLPVFVVVLAVVALAVMGLRLSLAPQRLPEQAPPVPVFGQIVPVAGLAIIIGEHRRQHVDTLALALSHVVEEIAAKGHLYRKGHEHDHAQRDAQNGEKQLRGDARSSHQFLPTLST</sequence>
<gene>
    <name evidence="3" type="ORF">KBTEX_02963</name>
</gene>
<dbReference type="EMBL" id="MN079157">
    <property type="protein sequence ID" value="QEA06623.1"/>
    <property type="molecule type" value="Genomic_DNA"/>
</dbReference>
<feature type="transmembrane region" description="Helical" evidence="2">
    <location>
        <begin position="95"/>
        <end position="114"/>
    </location>
</feature>
<feature type="region of interest" description="Disordered" evidence="1">
    <location>
        <begin position="172"/>
        <end position="207"/>
    </location>
</feature>
<accession>A0A5B8RF52</accession>
<protein>
    <submittedName>
        <fullName evidence="3">Uncharacterized protein</fullName>
    </submittedName>
</protein>
<dbReference type="AlphaFoldDB" id="A0A5B8RF52"/>
<keyword evidence="2" id="KW-1133">Transmembrane helix</keyword>
<name>A0A5B8RF52_9ZZZZ</name>
<evidence type="ECO:0000313" key="3">
    <source>
        <dbReference type="EMBL" id="QEA06623.1"/>
    </source>
</evidence>
<reference evidence="3" key="1">
    <citation type="submission" date="2019-06" db="EMBL/GenBank/DDBJ databases">
        <authorList>
            <person name="Murdoch R.W."/>
            <person name="Fathepure B."/>
        </authorList>
    </citation>
    <scope>NUCLEOTIDE SEQUENCE</scope>
</reference>